<evidence type="ECO:0000259" key="6">
    <source>
        <dbReference type="PROSITE" id="PS51471"/>
    </source>
</evidence>
<dbReference type="PROSITE" id="PS51471">
    <property type="entry name" value="FE2OG_OXY"/>
    <property type="match status" value="2"/>
</dbReference>
<dbReference type="Pfam" id="PF14226">
    <property type="entry name" value="DIOX_N"/>
    <property type="match status" value="2"/>
</dbReference>
<comment type="similarity">
    <text evidence="1">Belongs to the iron/ascorbate-dependent oxidoreductase family.</text>
</comment>
<sequence>MDISGTKLSYPEIAGDHFDRAKEVQAFEDSKAGVKGLIDAGVVKVPTIFIRPQDELSEDLKSPPIEMPVPVIDLGNIGERYSRERVVNKVRCASEEWGFFQVVNHGIPLNVLEEMIDGIRMFHEEDPEDNQFQCCTVLHSHVRRASTIEYIKHVTYLGHTLFELLSEALGLALDHLAALECARGRTFFCHYYPACPEPELTLGTGKHSDPAFITVLLQDQLGGLQVMHKNRWVNVKPIPGGLVVNIGDLLQIISNDKFKSVDHRVLANHVGPRISVANIFTGVFVPPRVYGPIKELISEENPPIYRDFTTAIQMTSLDHSWYWTMTNSYSDEQRMDISGTELSFPEGGGDHFDRVKEVKAFDDSKAGVKGLIDAGVVKVPKIFIRPPDELSEDLKSPPVELQVPVIDLGNIREGYSRERVVNEVRCASEEWGFFQVVNHGIPLDVLEEMIDGIRMFHEEDPEVKRALYSLDHVKRVRFYSNRDSYQSKHVFWRDTLNISMLISDHLDPDEIPKTCRASSIEYIEHVTDLGRTLFELLSEALGLTLDHLPALECARGRTFLCHYYPACPEPELTLGSGKHSDPTFITVLLQDQLGGLQVMHKNQWVNVKPIPGALVVNIGDLLQIISNDKFKSVDHRVLANCVGPRVSVAGFFTGVFVPPKVYGPIKELISEENPPIYRDFTVSDYIRGFLSRPLDKPGLDYLKK</sequence>
<dbReference type="GO" id="GO:0051213">
    <property type="term" value="F:dioxygenase activity"/>
    <property type="evidence" value="ECO:0007669"/>
    <property type="project" value="UniProtKB-ARBA"/>
</dbReference>
<feature type="domain" description="Fe2OG dioxygenase" evidence="6">
    <location>
        <begin position="546"/>
        <end position="654"/>
    </location>
</feature>
<dbReference type="PANTHER" id="PTHR10209:SF429">
    <property type="entry name" value="1-AMINOCYCLOPROPANE-1-CARBOXYLATE OXIDASE HOMOLOG 1-LIKE"/>
    <property type="match status" value="1"/>
</dbReference>
<name>A0AAV6KQ69_9ERIC</name>
<proteinExistence type="inferred from homology"/>
<dbReference type="SUPFAM" id="SSF51197">
    <property type="entry name" value="Clavaminate synthase-like"/>
    <property type="match status" value="2"/>
</dbReference>
<dbReference type="InterPro" id="IPR005123">
    <property type="entry name" value="Oxoglu/Fe-dep_dioxygenase_dom"/>
</dbReference>
<evidence type="ECO:0000313" key="8">
    <source>
        <dbReference type="Proteomes" id="UP000823749"/>
    </source>
</evidence>
<feature type="domain" description="Fe2OG dioxygenase" evidence="6">
    <location>
        <begin position="183"/>
        <end position="283"/>
    </location>
</feature>
<evidence type="ECO:0000256" key="3">
    <source>
        <dbReference type="ARBA" id="ARBA00022896"/>
    </source>
</evidence>
<accession>A0AAV6KQ69</accession>
<keyword evidence="5" id="KW-0408">Iron</keyword>
<dbReference type="FunFam" id="2.60.120.330:FF:000088">
    <property type="entry name" value="1-aminocyclopropane-1-carboxylate oxidase-like 9"/>
    <property type="match status" value="1"/>
</dbReference>
<dbReference type="InterPro" id="IPR026992">
    <property type="entry name" value="DIOX_N"/>
</dbReference>
<dbReference type="GO" id="GO:0016705">
    <property type="term" value="F:oxidoreductase activity, acting on paired donors, with incorporation or reduction of molecular oxygen"/>
    <property type="evidence" value="ECO:0007669"/>
    <property type="project" value="UniProtKB-ARBA"/>
</dbReference>
<dbReference type="PANTHER" id="PTHR10209">
    <property type="entry name" value="OXIDOREDUCTASE, 2OG-FE II OXYGENASE FAMILY PROTEIN"/>
    <property type="match status" value="1"/>
</dbReference>
<dbReference type="EMBL" id="JACTNZ010000004">
    <property type="protein sequence ID" value="KAG5554399.1"/>
    <property type="molecule type" value="Genomic_DNA"/>
</dbReference>
<evidence type="ECO:0000256" key="5">
    <source>
        <dbReference type="ARBA" id="ARBA00023004"/>
    </source>
</evidence>
<keyword evidence="4" id="KW-0560">Oxidoreductase</keyword>
<evidence type="ECO:0000256" key="2">
    <source>
        <dbReference type="ARBA" id="ARBA00022723"/>
    </source>
</evidence>
<dbReference type="Gene3D" id="2.60.120.330">
    <property type="entry name" value="B-lactam Antibiotic, Isopenicillin N Synthase, Chain"/>
    <property type="match status" value="3"/>
</dbReference>
<dbReference type="GO" id="GO:0046872">
    <property type="term" value="F:metal ion binding"/>
    <property type="evidence" value="ECO:0007669"/>
    <property type="project" value="UniProtKB-KW"/>
</dbReference>
<organism evidence="7 8">
    <name type="scientific">Rhododendron griersonianum</name>
    <dbReference type="NCBI Taxonomy" id="479676"/>
    <lineage>
        <taxon>Eukaryota</taxon>
        <taxon>Viridiplantae</taxon>
        <taxon>Streptophyta</taxon>
        <taxon>Embryophyta</taxon>
        <taxon>Tracheophyta</taxon>
        <taxon>Spermatophyta</taxon>
        <taxon>Magnoliopsida</taxon>
        <taxon>eudicotyledons</taxon>
        <taxon>Gunneridae</taxon>
        <taxon>Pentapetalae</taxon>
        <taxon>asterids</taxon>
        <taxon>Ericales</taxon>
        <taxon>Ericaceae</taxon>
        <taxon>Ericoideae</taxon>
        <taxon>Rhodoreae</taxon>
        <taxon>Rhododendron</taxon>
    </lineage>
</organism>
<dbReference type="InterPro" id="IPR027443">
    <property type="entry name" value="IPNS-like_sf"/>
</dbReference>
<gene>
    <name evidence="7" type="ORF">RHGRI_012056</name>
</gene>
<evidence type="ECO:0000256" key="4">
    <source>
        <dbReference type="ARBA" id="ARBA00023002"/>
    </source>
</evidence>
<keyword evidence="3" id="KW-0847">Vitamin C</keyword>
<evidence type="ECO:0000313" key="7">
    <source>
        <dbReference type="EMBL" id="KAG5554399.1"/>
    </source>
</evidence>
<evidence type="ECO:0000256" key="1">
    <source>
        <dbReference type="ARBA" id="ARBA00008056"/>
    </source>
</evidence>
<dbReference type="GO" id="GO:0031418">
    <property type="term" value="F:L-ascorbic acid binding"/>
    <property type="evidence" value="ECO:0007669"/>
    <property type="project" value="UniProtKB-KW"/>
</dbReference>
<dbReference type="InterPro" id="IPR044861">
    <property type="entry name" value="IPNS-like_FE2OG_OXY"/>
</dbReference>
<reference evidence="7" key="1">
    <citation type="submission" date="2020-08" db="EMBL/GenBank/DDBJ databases">
        <title>Plant Genome Project.</title>
        <authorList>
            <person name="Zhang R.-G."/>
        </authorList>
    </citation>
    <scope>NUCLEOTIDE SEQUENCE</scope>
    <source>
        <strain evidence="7">WSP0</strain>
        <tissue evidence="7">Leaf</tissue>
    </source>
</reference>
<dbReference type="Proteomes" id="UP000823749">
    <property type="component" value="Chromosome 4"/>
</dbReference>
<dbReference type="FunFam" id="2.60.120.330:FF:000005">
    <property type="entry name" value="1-aminocyclopropane-1-carboxylate oxidase homolog 1"/>
    <property type="match status" value="1"/>
</dbReference>
<keyword evidence="8" id="KW-1185">Reference proteome</keyword>
<protein>
    <recommendedName>
        <fullName evidence="6">Fe2OG dioxygenase domain-containing protein</fullName>
    </recommendedName>
</protein>
<dbReference type="Pfam" id="PF03171">
    <property type="entry name" value="2OG-FeII_Oxy"/>
    <property type="match status" value="2"/>
</dbReference>
<keyword evidence="2" id="KW-0479">Metal-binding</keyword>
<dbReference type="AlphaFoldDB" id="A0AAV6KQ69"/>
<comment type="caution">
    <text evidence="7">The sequence shown here is derived from an EMBL/GenBank/DDBJ whole genome shotgun (WGS) entry which is preliminary data.</text>
</comment>